<protein>
    <submittedName>
        <fullName evidence="2">Nucleoside-diphosphate-sugar epimerase</fullName>
    </submittedName>
</protein>
<dbReference type="Pfam" id="PF01370">
    <property type="entry name" value="Epimerase"/>
    <property type="match status" value="1"/>
</dbReference>
<keyword evidence="3" id="KW-1185">Reference proteome</keyword>
<accession>A0A318E715</accession>
<feature type="domain" description="NAD-dependent epimerase/dehydratase" evidence="1">
    <location>
        <begin position="5"/>
        <end position="121"/>
    </location>
</feature>
<dbReference type="InterPro" id="IPR036291">
    <property type="entry name" value="NAD(P)-bd_dom_sf"/>
</dbReference>
<comment type="caution">
    <text evidence="2">The sequence shown here is derived from an EMBL/GenBank/DDBJ whole genome shotgun (WGS) entry which is preliminary data.</text>
</comment>
<dbReference type="PANTHER" id="PTHR48079">
    <property type="entry name" value="PROTEIN YEEZ"/>
    <property type="match status" value="1"/>
</dbReference>
<dbReference type="InterPro" id="IPR051783">
    <property type="entry name" value="NAD(P)-dependent_oxidoreduct"/>
</dbReference>
<dbReference type="AlphaFoldDB" id="A0A318E715"/>
<dbReference type="GO" id="GO:0004029">
    <property type="term" value="F:aldehyde dehydrogenase (NAD+) activity"/>
    <property type="evidence" value="ECO:0007669"/>
    <property type="project" value="TreeGrafter"/>
</dbReference>
<evidence type="ECO:0000259" key="1">
    <source>
        <dbReference type="Pfam" id="PF01370"/>
    </source>
</evidence>
<gene>
    <name evidence="2" type="ORF">C8D93_11263</name>
</gene>
<sequence length="303" mass="31820">MALRILVVGGTGLIGGHAALHLRTLGHTVHIAARHPPPAATPMAALPFAPLDYLHAEADALAGFDALVFCAGNDIRHVPPDADADAHWQRANAEGVPRFFSQARDAGIRRAVLVGSFYPQAMPALVDRDAYVRGRKLADDGARALAGDDFAVCSVNAPFVAGTVPGLVVPGLAAHAAYALGRLPQIPPFAIPGGVNFMSTRSLSEAIAGALQRGAPGHAYLVGDENLGFADYFGALFRAAGRNDPLPVLDREHPLLPDAILYAGRGGTIHYEPDAAETALLGYRRGDMQATLSEIVAFYRDAT</sequence>
<dbReference type="GO" id="GO:0005737">
    <property type="term" value="C:cytoplasm"/>
    <property type="evidence" value="ECO:0007669"/>
    <property type="project" value="TreeGrafter"/>
</dbReference>
<dbReference type="PANTHER" id="PTHR48079:SF6">
    <property type="entry name" value="NAD(P)-BINDING DOMAIN-CONTAINING PROTEIN-RELATED"/>
    <property type="match status" value="1"/>
</dbReference>
<evidence type="ECO:0000313" key="2">
    <source>
        <dbReference type="EMBL" id="PXV64613.1"/>
    </source>
</evidence>
<dbReference type="Proteomes" id="UP000248330">
    <property type="component" value="Unassembled WGS sequence"/>
</dbReference>
<organism evidence="2 3">
    <name type="scientific">Sinimarinibacterium flocculans</name>
    <dbReference type="NCBI Taxonomy" id="985250"/>
    <lineage>
        <taxon>Bacteria</taxon>
        <taxon>Pseudomonadati</taxon>
        <taxon>Pseudomonadota</taxon>
        <taxon>Gammaproteobacteria</taxon>
        <taxon>Nevskiales</taxon>
        <taxon>Nevskiaceae</taxon>
        <taxon>Sinimarinibacterium</taxon>
    </lineage>
</organism>
<dbReference type="InterPro" id="IPR001509">
    <property type="entry name" value="Epimerase_deHydtase"/>
</dbReference>
<name>A0A318E715_9GAMM</name>
<evidence type="ECO:0000313" key="3">
    <source>
        <dbReference type="Proteomes" id="UP000248330"/>
    </source>
</evidence>
<dbReference type="SUPFAM" id="SSF51735">
    <property type="entry name" value="NAD(P)-binding Rossmann-fold domains"/>
    <property type="match status" value="1"/>
</dbReference>
<dbReference type="EMBL" id="QICN01000012">
    <property type="protein sequence ID" value="PXV64613.1"/>
    <property type="molecule type" value="Genomic_DNA"/>
</dbReference>
<reference evidence="2 3" key="1">
    <citation type="submission" date="2018-04" db="EMBL/GenBank/DDBJ databases">
        <title>Genomic Encyclopedia of Type Strains, Phase IV (KMG-IV): sequencing the most valuable type-strain genomes for metagenomic binning, comparative biology and taxonomic classification.</title>
        <authorList>
            <person name="Goeker M."/>
        </authorList>
    </citation>
    <scope>NUCLEOTIDE SEQUENCE [LARGE SCALE GENOMIC DNA]</scope>
    <source>
        <strain evidence="2 3">DSM 104150</strain>
    </source>
</reference>
<dbReference type="Gene3D" id="3.40.50.720">
    <property type="entry name" value="NAD(P)-binding Rossmann-like Domain"/>
    <property type="match status" value="1"/>
</dbReference>
<proteinExistence type="predicted"/>